<dbReference type="Pfam" id="PF00484">
    <property type="entry name" value="Pro_CA"/>
    <property type="match status" value="1"/>
</dbReference>
<comment type="cofactor">
    <cofactor evidence="1">
        <name>Zn(2+)</name>
        <dbReference type="ChEBI" id="CHEBI:29105"/>
    </cofactor>
</comment>
<keyword evidence="4 5" id="KW-0862">Zinc</keyword>
<dbReference type="PANTHER" id="PTHR43175">
    <property type="entry name" value="CARBONIC ANHYDRASE"/>
    <property type="match status" value="1"/>
</dbReference>
<dbReference type="EMBL" id="JBAWTH010000007">
    <property type="protein sequence ID" value="KAL2291217.1"/>
    <property type="molecule type" value="Genomic_DNA"/>
</dbReference>
<gene>
    <name evidence="7" type="ORF">FJTKL_13858</name>
</gene>
<comment type="similarity">
    <text evidence="2 5">Belongs to the beta-class carbonic anhydrase family.</text>
</comment>
<proteinExistence type="inferred from homology"/>
<evidence type="ECO:0000313" key="8">
    <source>
        <dbReference type="Proteomes" id="UP001600888"/>
    </source>
</evidence>
<keyword evidence="8" id="KW-1185">Reference proteome</keyword>
<evidence type="ECO:0000256" key="5">
    <source>
        <dbReference type="RuleBase" id="RU003956"/>
    </source>
</evidence>
<evidence type="ECO:0000313" key="7">
    <source>
        <dbReference type="EMBL" id="KAL2291217.1"/>
    </source>
</evidence>
<evidence type="ECO:0000256" key="3">
    <source>
        <dbReference type="ARBA" id="ARBA00022723"/>
    </source>
</evidence>
<comment type="caution">
    <text evidence="7">The sequence shown here is derived from an EMBL/GenBank/DDBJ whole genome shotgun (WGS) entry which is preliminary data.</text>
</comment>
<dbReference type="Proteomes" id="UP001600888">
    <property type="component" value="Unassembled WGS sequence"/>
</dbReference>
<dbReference type="InterPro" id="IPR036874">
    <property type="entry name" value="Carbonic_anhydrase_sf"/>
</dbReference>
<dbReference type="EC" id="4.2.1.1" evidence="5"/>
<evidence type="ECO:0000256" key="1">
    <source>
        <dbReference type="ARBA" id="ARBA00001947"/>
    </source>
</evidence>
<organism evidence="7 8">
    <name type="scientific">Diaporthe vaccinii</name>
    <dbReference type="NCBI Taxonomy" id="105482"/>
    <lineage>
        <taxon>Eukaryota</taxon>
        <taxon>Fungi</taxon>
        <taxon>Dikarya</taxon>
        <taxon>Ascomycota</taxon>
        <taxon>Pezizomycotina</taxon>
        <taxon>Sordariomycetes</taxon>
        <taxon>Sordariomycetidae</taxon>
        <taxon>Diaporthales</taxon>
        <taxon>Diaporthaceae</taxon>
        <taxon>Diaporthe</taxon>
        <taxon>Diaporthe eres species complex</taxon>
    </lineage>
</organism>
<dbReference type="InterPro" id="IPR001765">
    <property type="entry name" value="Carbonic_anhydrase"/>
</dbReference>
<evidence type="ECO:0000256" key="6">
    <source>
        <dbReference type="SAM" id="MobiDB-lite"/>
    </source>
</evidence>
<reference evidence="7 8" key="1">
    <citation type="submission" date="2024-03" db="EMBL/GenBank/DDBJ databases">
        <title>A high-quality draft genome sequence of Diaporthe vaccinii, a causative agent of upright dieback and viscid rot disease in cranberry plants.</title>
        <authorList>
            <person name="Sarrasin M."/>
            <person name="Lang B.F."/>
            <person name="Burger G."/>
        </authorList>
    </citation>
    <scope>NUCLEOTIDE SEQUENCE [LARGE SCALE GENOMIC DNA]</scope>
    <source>
        <strain evidence="7 8">IS7</strain>
    </source>
</reference>
<dbReference type="PANTHER" id="PTHR43175:SF3">
    <property type="entry name" value="CARBON DISULFIDE HYDROLASE"/>
    <property type="match status" value="1"/>
</dbReference>
<feature type="compositionally biased region" description="Gly residues" evidence="6">
    <location>
        <begin position="211"/>
        <end position="224"/>
    </location>
</feature>
<protein>
    <recommendedName>
        <fullName evidence="5">Carbonic anhydrase</fullName>
        <ecNumber evidence="5">4.2.1.1</ecNumber>
    </recommendedName>
    <alternativeName>
        <fullName evidence="5">Carbonate dehydratase</fullName>
    </alternativeName>
</protein>
<accession>A0ABR4F941</accession>
<dbReference type="SMART" id="SM00947">
    <property type="entry name" value="Pro_CA"/>
    <property type="match status" value="1"/>
</dbReference>
<name>A0ABR4F941_9PEZI</name>
<dbReference type="CDD" id="cd03379">
    <property type="entry name" value="beta_CA_cladeD"/>
    <property type="match status" value="1"/>
</dbReference>
<comment type="function">
    <text evidence="5">Reversible hydration of carbon dioxide.</text>
</comment>
<feature type="region of interest" description="Disordered" evidence="6">
    <location>
        <begin position="184"/>
        <end position="225"/>
    </location>
</feature>
<keyword evidence="3" id="KW-0479">Metal-binding</keyword>
<evidence type="ECO:0000256" key="2">
    <source>
        <dbReference type="ARBA" id="ARBA00006217"/>
    </source>
</evidence>
<dbReference type="SUPFAM" id="SSF53056">
    <property type="entry name" value="beta-carbonic anhydrase, cab"/>
    <property type="match status" value="1"/>
</dbReference>
<comment type="catalytic activity">
    <reaction evidence="5">
        <text>hydrogencarbonate + H(+) = CO2 + H2O</text>
        <dbReference type="Rhea" id="RHEA:10748"/>
        <dbReference type="ChEBI" id="CHEBI:15377"/>
        <dbReference type="ChEBI" id="CHEBI:15378"/>
        <dbReference type="ChEBI" id="CHEBI:16526"/>
        <dbReference type="ChEBI" id="CHEBI:17544"/>
        <dbReference type="EC" id="4.2.1.1"/>
    </reaction>
</comment>
<evidence type="ECO:0000256" key="4">
    <source>
        <dbReference type="ARBA" id="ARBA00022833"/>
    </source>
</evidence>
<dbReference type="Gene3D" id="3.40.1050.10">
    <property type="entry name" value="Carbonic anhydrase"/>
    <property type="match status" value="1"/>
</dbReference>
<sequence>MATSSLTVNTANRQAMLAANSQYVASRPAQIGQLQLTPTKHYLIVTCIDARIDPAAAFGINPGEAHVIRNAGGSAVAALRDIIISTHFLDVKEVFIIKHKNCGMTLLNSMPKPISQLLYPDKIVCPGAASIVDMPWYDFECPYSAVRQDWFFVQNHPAIRAEDPTNPDRKIIIHGFVYDPATGKLDDVSPRVPPSQNPIPGSQPNGPDPAEGGGGGGGGCGGGSTSCEPANPTVYRASLSTDYAREYRRFWGNQEVRYLNAANTRQDSSGLGPAQAKGVKGLLMVTPV</sequence>
<keyword evidence="5" id="KW-0456">Lyase</keyword>